<dbReference type="Proteomes" id="UP000548632">
    <property type="component" value="Unassembled WGS sequence"/>
</dbReference>
<evidence type="ECO:0000313" key="2">
    <source>
        <dbReference type="EMBL" id="MBB1126245.1"/>
    </source>
</evidence>
<dbReference type="Pfam" id="PF15919">
    <property type="entry name" value="HicB_lk_antitox"/>
    <property type="match status" value="1"/>
</dbReference>
<dbReference type="RefSeq" id="WP_182583870.1">
    <property type="nucleotide sequence ID" value="NZ_JABVCQ010000015.1"/>
</dbReference>
<dbReference type="EMBL" id="JABVCQ010000015">
    <property type="protein sequence ID" value="MBB1126245.1"/>
    <property type="molecule type" value="Genomic_DNA"/>
</dbReference>
<evidence type="ECO:0000313" key="3">
    <source>
        <dbReference type="Proteomes" id="UP000548632"/>
    </source>
</evidence>
<sequence length="133" mass="15020">MFFPIYIHKDADSAYGMTFPDFPGCFSAADQFADIPRMAQEAIELYYEGESVSMPPPSTPEQWIGDERFQDGYWMLININLSQVESTSIQLEITLPESLVQEIDLYIAAHGKSRAVFLAQAAERAMRETRLGS</sequence>
<dbReference type="Gene3D" id="3.30.160.250">
    <property type="match status" value="1"/>
</dbReference>
<accession>A0A839HB27</accession>
<protein>
    <submittedName>
        <fullName evidence="2">Type II toxin-antitoxin system HicB family antitoxin</fullName>
    </submittedName>
</protein>
<keyword evidence="3" id="KW-1185">Reference proteome</keyword>
<name>A0A839HB27_9GAMM</name>
<feature type="domain" description="HicB-like antitoxin of toxin-antitoxin system" evidence="1">
    <location>
        <begin position="3"/>
        <end position="122"/>
    </location>
</feature>
<dbReference type="SUPFAM" id="SSF143100">
    <property type="entry name" value="TTHA1013/TTHA0281-like"/>
    <property type="match status" value="1"/>
</dbReference>
<dbReference type="InterPro" id="IPR031807">
    <property type="entry name" value="HicB-like"/>
</dbReference>
<evidence type="ECO:0000259" key="1">
    <source>
        <dbReference type="Pfam" id="PF15919"/>
    </source>
</evidence>
<dbReference type="InterPro" id="IPR035069">
    <property type="entry name" value="TTHA1013/TTHA0281-like"/>
</dbReference>
<dbReference type="AlphaFoldDB" id="A0A839HB27"/>
<organism evidence="2 3">
    <name type="scientific">Thiospirillum jenense</name>
    <dbReference type="NCBI Taxonomy" id="1653858"/>
    <lineage>
        <taxon>Bacteria</taxon>
        <taxon>Pseudomonadati</taxon>
        <taxon>Pseudomonadota</taxon>
        <taxon>Gammaproteobacteria</taxon>
        <taxon>Chromatiales</taxon>
        <taxon>Chromatiaceae</taxon>
        <taxon>Thiospirillum</taxon>
    </lineage>
</organism>
<proteinExistence type="predicted"/>
<reference evidence="2 3" key="1">
    <citation type="journal article" date="2020" name="Arch. Microbiol.">
        <title>The genome sequence of the giant phototrophic gammaproteobacterium Thiospirillum jenense gives insight into its physiological properties and phylogenetic relationships.</title>
        <authorList>
            <person name="Imhoff J.F."/>
            <person name="Meyer T.E."/>
            <person name="Kyndt J.A."/>
        </authorList>
    </citation>
    <scope>NUCLEOTIDE SEQUENCE [LARGE SCALE GENOMIC DNA]</scope>
    <source>
        <strain evidence="2 3">DSM 216</strain>
    </source>
</reference>
<gene>
    <name evidence="2" type="ORF">HUK38_08375</name>
</gene>
<comment type="caution">
    <text evidence="2">The sequence shown here is derived from an EMBL/GenBank/DDBJ whole genome shotgun (WGS) entry which is preliminary data.</text>
</comment>